<feature type="non-terminal residue" evidence="1">
    <location>
        <position position="1"/>
    </location>
</feature>
<evidence type="ECO:0000313" key="1">
    <source>
        <dbReference type="EMBL" id="KAJ3832337.1"/>
    </source>
</evidence>
<accession>A0AA38UB14</accession>
<gene>
    <name evidence="1" type="ORF">F5878DRAFT_504290</name>
</gene>
<keyword evidence="2" id="KW-1185">Reference proteome</keyword>
<proteinExistence type="predicted"/>
<evidence type="ECO:0000313" key="2">
    <source>
        <dbReference type="Proteomes" id="UP001163846"/>
    </source>
</evidence>
<evidence type="ECO:0008006" key="3">
    <source>
        <dbReference type="Google" id="ProtNLM"/>
    </source>
</evidence>
<dbReference type="AlphaFoldDB" id="A0AA38UB14"/>
<dbReference type="Proteomes" id="UP001163846">
    <property type="component" value="Unassembled WGS sequence"/>
</dbReference>
<dbReference type="EMBL" id="MU806994">
    <property type="protein sequence ID" value="KAJ3832337.1"/>
    <property type="molecule type" value="Genomic_DNA"/>
</dbReference>
<protein>
    <recommendedName>
        <fullName evidence="3">Reverse transcriptase domain-containing protein</fullName>
    </recommendedName>
</protein>
<name>A0AA38UB14_9AGAR</name>
<comment type="caution">
    <text evidence="1">The sequence shown here is derived from an EMBL/GenBank/DDBJ whole genome shotgun (WGS) entry which is preliminary data.</text>
</comment>
<feature type="non-terminal residue" evidence="1">
    <location>
        <position position="110"/>
    </location>
</feature>
<reference evidence="1" key="1">
    <citation type="submission" date="2022-08" db="EMBL/GenBank/DDBJ databases">
        <authorList>
            <consortium name="DOE Joint Genome Institute"/>
            <person name="Min B."/>
            <person name="Riley R."/>
            <person name="Sierra-Patev S."/>
            <person name="Naranjo-Ortiz M."/>
            <person name="Looney B."/>
            <person name="Konkel Z."/>
            <person name="Slot J.C."/>
            <person name="Sakamoto Y."/>
            <person name="Steenwyk J.L."/>
            <person name="Rokas A."/>
            <person name="Carro J."/>
            <person name="Camarero S."/>
            <person name="Ferreira P."/>
            <person name="Molpeceres G."/>
            <person name="Ruiz-Duenas F.J."/>
            <person name="Serrano A."/>
            <person name="Henrissat B."/>
            <person name="Drula E."/>
            <person name="Hughes K.W."/>
            <person name="Mata J.L."/>
            <person name="Ishikawa N.K."/>
            <person name="Vargas-Isla R."/>
            <person name="Ushijima S."/>
            <person name="Smith C.A."/>
            <person name="Ahrendt S."/>
            <person name="Andreopoulos W."/>
            <person name="He G."/>
            <person name="Labutti K."/>
            <person name="Lipzen A."/>
            <person name="Ng V."/>
            <person name="Sandor L."/>
            <person name="Barry K."/>
            <person name="Martinez A.T."/>
            <person name="Xiao Y."/>
            <person name="Gibbons J.G."/>
            <person name="Terashima K."/>
            <person name="Hibbett D.S."/>
            <person name="Grigoriev I.V."/>
        </authorList>
    </citation>
    <scope>NUCLEOTIDE SEQUENCE</scope>
    <source>
        <strain evidence="1">TFB9207</strain>
    </source>
</reference>
<organism evidence="1 2">
    <name type="scientific">Lentinula raphanica</name>
    <dbReference type="NCBI Taxonomy" id="153919"/>
    <lineage>
        <taxon>Eukaryota</taxon>
        <taxon>Fungi</taxon>
        <taxon>Dikarya</taxon>
        <taxon>Basidiomycota</taxon>
        <taxon>Agaricomycotina</taxon>
        <taxon>Agaricomycetes</taxon>
        <taxon>Agaricomycetidae</taxon>
        <taxon>Agaricales</taxon>
        <taxon>Marasmiineae</taxon>
        <taxon>Omphalotaceae</taxon>
        <taxon>Lentinula</taxon>
    </lineage>
</organism>
<sequence length="110" mass="12154">PLAFTSHHILSTFHLWHDPDDIDLMGVIISHLEHADDMVLLSRTSHGIQHHLDTFSAYCYSSSLAVSAGKSWFMVFGRMPDPLPALFLAGTALSCLDISRYVGVHFQSSG</sequence>